<dbReference type="STRING" id="1236989.JCM15548_13195"/>
<gene>
    <name evidence="2" type="ORF">JCM15548_13195</name>
</gene>
<dbReference type="RefSeq" id="WP_062126348.1">
    <property type="nucleotide sequence ID" value="NZ_BAZW01000032.1"/>
</dbReference>
<name>A0A0E9LZ88_9BACT</name>
<evidence type="ECO:0000313" key="3">
    <source>
        <dbReference type="Proteomes" id="UP000032900"/>
    </source>
</evidence>
<keyword evidence="3" id="KW-1185">Reference proteome</keyword>
<evidence type="ECO:0000256" key="1">
    <source>
        <dbReference type="SAM" id="Phobius"/>
    </source>
</evidence>
<organism evidence="2 3">
    <name type="scientific">Geofilum rubicundum JCM 15548</name>
    <dbReference type="NCBI Taxonomy" id="1236989"/>
    <lineage>
        <taxon>Bacteria</taxon>
        <taxon>Pseudomonadati</taxon>
        <taxon>Bacteroidota</taxon>
        <taxon>Bacteroidia</taxon>
        <taxon>Marinilabiliales</taxon>
        <taxon>Marinilabiliaceae</taxon>
        <taxon>Geofilum</taxon>
    </lineage>
</organism>
<dbReference type="AlphaFoldDB" id="A0A0E9LZ88"/>
<dbReference type="OrthoDB" id="1001813at2"/>
<keyword evidence="1" id="KW-0472">Membrane</keyword>
<protein>
    <submittedName>
        <fullName evidence="2">Uncharacterized protein</fullName>
    </submittedName>
</protein>
<keyword evidence="1" id="KW-1133">Transmembrane helix</keyword>
<accession>A0A0E9LZ88</accession>
<evidence type="ECO:0000313" key="2">
    <source>
        <dbReference type="EMBL" id="GAO30877.1"/>
    </source>
</evidence>
<feature type="transmembrane region" description="Helical" evidence="1">
    <location>
        <begin position="21"/>
        <end position="47"/>
    </location>
</feature>
<dbReference type="EMBL" id="BAZW01000032">
    <property type="protein sequence ID" value="GAO30877.1"/>
    <property type="molecule type" value="Genomic_DNA"/>
</dbReference>
<comment type="caution">
    <text evidence="2">The sequence shown here is derived from an EMBL/GenBank/DDBJ whole genome shotgun (WGS) entry which is preliminary data.</text>
</comment>
<keyword evidence="1" id="KW-0812">Transmembrane</keyword>
<sequence length="135" mass="15151">MSIFAKQKDKQKVTLPKNHIIAKHLAIPTGGLLLLLHLFISLSYTFFLHIHTLDNGKKVLHSHPFTASDAEGDPMHQHPGSVYQLLPDLNDYLDVPEHGQTFTLNTAAFFGQMPVIYDLHFKKCPQFLRGPPALG</sequence>
<proteinExistence type="predicted"/>
<dbReference type="Proteomes" id="UP000032900">
    <property type="component" value="Unassembled WGS sequence"/>
</dbReference>
<reference evidence="2 3" key="1">
    <citation type="journal article" date="2015" name="Microbes Environ.">
        <title>Distribution and evolution of nitrogen fixation genes in the phylum bacteroidetes.</title>
        <authorList>
            <person name="Inoue J."/>
            <person name="Oshima K."/>
            <person name="Suda W."/>
            <person name="Sakamoto M."/>
            <person name="Iino T."/>
            <person name="Noda S."/>
            <person name="Hongoh Y."/>
            <person name="Hattori M."/>
            <person name="Ohkuma M."/>
        </authorList>
    </citation>
    <scope>NUCLEOTIDE SEQUENCE [LARGE SCALE GENOMIC DNA]</scope>
    <source>
        <strain evidence="2">JCM 15548</strain>
    </source>
</reference>